<protein>
    <submittedName>
        <fullName evidence="1">Uncharacterized protein</fullName>
    </submittedName>
</protein>
<proteinExistence type="predicted"/>
<sequence>MDIYKFEEIDQTPQTRYDKFYCNKEMNRNFDESIISRGNSNIDRSKYNNPYNDILFLIQWFSNQTDSPMDVIKSLSITIESCIDEVSSIILETNFIPFLLHAVVETPSSQVELKTSLVRLIWKMLGNFKSLRFTFFREGLLPIATNFFQNDSIITVRIYSIFSIIYLFQSFGYTNRSDFEKYITITMLLNTYNQLNENINKRMMQEKMRKNRLQLLKGIINLASRISYYPLTRDESNSAFRLSYICLVEPLYREKKSDKDWAKHCYTFALQTLSYVIENGCMNFNDFFELKMFDIIARRLKSATPSHRILSCDIFLALFEKKYFMDNKHVFDVGINDLLQYIDDFKEERGAYIRLLSSIIRNDQINGFYINQFFYSEQKNSKGIKTICHYLLHEGNFEVTASSAHCLIELFRKLTPDMVRESLEIVNASNKLPMEINLLDSLVKIIQFGLDDDIELSVFALEIIYNLIEFTRKDDTYDTFYDILSKSTDGFELFLDLSQNDDQRIRFLSERIQNTLQ</sequence>
<keyword evidence="2" id="KW-1185">Reference proteome</keyword>
<name>A0ABR2K732_9EUKA</name>
<reference evidence="1 2" key="1">
    <citation type="submission" date="2024-04" db="EMBL/GenBank/DDBJ databases">
        <title>Tritrichomonas musculus Genome.</title>
        <authorList>
            <person name="Alves-Ferreira E."/>
            <person name="Grigg M."/>
            <person name="Lorenzi H."/>
            <person name="Galac M."/>
        </authorList>
    </citation>
    <scope>NUCLEOTIDE SEQUENCE [LARGE SCALE GENOMIC DNA]</scope>
    <source>
        <strain evidence="1 2">EAF2021</strain>
    </source>
</reference>
<comment type="caution">
    <text evidence="1">The sequence shown here is derived from an EMBL/GenBank/DDBJ whole genome shotgun (WGS) entry which is preliminary data.</text>
</comment>
<dbReference type="InterPro" id="IPR016024">
    <property type="entry name" value="ARM-type_fold"/>
</dbReference>
<evidence type="ECO:0000313" key="1">
    <source>
        <dbReference type="EMBL" id="KAK8886864.1"/>
    </source>
</evidence>
<dbReference type="SUPFAM" id="SSF48371">
    <property type="entry name" value="ARM repeat"/>
    <property type="match status" value="1"/>
</dbReference>
<dbReference type="Gene3D" id="1.25.10.10">
    <property type="entry name" value="Leucine-rich Repeat Variant"/>
    <property type="match status" value="1"/>
</dbReference>
<accession>A0ABR2K732</accession>
<evidence type="ECO:0000313" key="2">
    <source>
        <dbReference type="Proteomes" id="UP001470230"/>
    </source>
</evidence>
<gene>
    <name evidence="1" type="ORF">M9Y10_037897</name>
</gene>
<dbReference type="InterPro" id="IPR011989">
    <property type="entry name" value="ARM-like"/>
</dbReference>
<organism evidence="1 2">
    <name type="scientific">Tritrichomonas musculus</name>
    <dbReference type="NCBI Taxonomy" id="1915356"/>
    <lineage>
        <taxon>Eukaryota</taxon>
        <taxon>Metamonada</taxon>
        <taxon>Parabasalia</taxon>
        <taxon>Tritrichomonadida</taxon>
        <taxon>Tritrichomonadidae</taxon>
        <taxon>Tritrichomonas</taxon>
    </lineage>
</organism>
<dbReference type="Proteomes" id="UP001470230">
    <property type="component" value="Unassembled WGS sequence"/>
</dbReference>
<dbReference type="EMBL" id="JAPFFF010000006">
    <property type="protein sequence ID" value="KAK8886864.1"/>
    <property type="molecule type" value="Genomic_DNA"/>
</dbReference>